<protein>
    <submittedName>
        <fullName evidence="1">Os11g0201000 protein</fullName>
    </submittedName>
</protein>
<name>A0A0P0XZN1_ORYSJ</name>
<reference evidence="1 2" key="2">
    <citation type="journal article" date="2013" name="Plant Cell Physiol.">
        <title>Rice Annotation Project Database (RAP-DB): an integrative and interactive database for rice genomics.</title>
        <authorList>
            <person name="Sakai H."/>
            <person name="Lee S.S."/>
            <person name="Tanaka T."/>
            <person name="Numa H."/>
            <person name="Kim J."/>
            <person name="Kawahara Y."/>
            <person name="Wakimoto H."/>
            <person name="Yang C.C."/>
            <person name="Iwamoto M."/>
            <person name="Abe T."/>
            <person name="Yamada Y."/>
            <person name="Muto A."/>
            <person name="Inokuchi H."/>
            <person name="Ikemura T."/>
            <person name="Matsumoto T."/>
            <person name="Sasaki T."/>
            <person name="Itoh T."/>
        </authorList>
    </citation>
    <scope>NUCLEOTIDE SEQUENCE [LARGE SCALE GENOMIC DNA]</scope>
    <source>
        <strain evidence="2">cv. Nipponbare</strain>
    </source>
</reference>
<organism evidence="1 2">
    <name type="scientific">Oryza sativa subsp. japonica</name>
    <name type="common">Rice</name>
    <dbReference type="NCBI Taxonomy" id="39947"/>
    <lineage>
        <taxon>Eukaryota</taxon>
        <taxon>Viridiplantae</taxon>
        <taxon>Streptophyta</taxon>
        <taxon>Embryophyta</taxon>
        <taxon>Tracheophyta</taxon>
        <taxon>Spermatophyta</taxon>
        <taxon>Magnoliopsida</taxon>
        <taxon>Liliopsida</taxon>
        <taxon>Poales</taxon>
        <taxon>Poaceae</taxon>
        <taxon>BOP clade</taxon>
        <taxon>Oryzoideae</taxon>
        <taxon>Oryzeae</taxon>
        <taxon>Oryzinae</taxon>
        <taxon>Oryza</taxon>
        <taxon>Oryza sativa</taxon>
    </lineage>
</organism>
<dbReference type="FunCoup" id="A0A0P0XZN1">
    <property type="interactions" value="3"/>
</dbReference>
<keyword evidence="2" id="KW-1185">Reference proteome</keyword>
<dbReference type="EMBL" id="AP014967">
    <property type="protein sequence ID" value="BAT13076.1"/>
    <property type="molecule type" value="Genomic_DNA"/>
</dbReference>
<feature type="non-terminal residue" evidence="1">
    <location>
        <position position="1"/>
    </location>
</feature>
<reference evidence="2" key="1">
    <citation type="journal article" date="2005" name="Nature">
        <title>The map-based sequence of the rice genome.</title>
        <authorList>
            <consortium name="International rice genome sequencing project (IRGSP)"/>
            <person name="Matsumoto T."/>
            <person name="Wu J."/>
            <person name="Kanamori H."/>
            <person name="Katayose Y."/>
            <person name="Fujisawa M."/>
            <person name="Namiki N."/>
            <person name="Mizuno H."/>
            <person name="Yamamoto K."/>
            <person name="Antonio B.A."/>
            <person name="Baba T."/>
            <person name="Sakata K."/>
            <person name="Nagamura Y."/>
            <person name="Aoki H."/>
            <person name="Arikawa K."/>
            <person name="Arita K."/>
            <person name="Bito T."/>
            <person name="Chiden Y."/>
            <person name="Fujitsuka N."/>
            <person name="Fukunaka R."/>
            <person name="Hamada M."/>
            <person name="Harada C."/>
            <person name="Hayashi A."/>
            <person name="Hijishita S."/>
            <person name="Honda M."/>
            <person name="Hosokawa S."/>
            <person name="Ichikawa Y."/>
            <person name="Idonuma A."/>
            <person name="Iijima M."/>
            <person name="Ikeda M."/>
            <person name="Ikeno M."/>
            <person name="Ito K."/>
            <person name="Ito S."/>
            <person name="Ito T."/>
            <person name="Ito Y."/>
            <person name="Ito Y."/>
            <person name="Iwabuchi A."/>
            <person name="Kamiya K."/>
            <person name="Karasawa W."/>
            <person name="Kurita K."/>
            <person name="Katagiri S."/>
            <person name="Kikuta A."/>
            <person name="Kobayashi H."/>
            <person name="Kobayashi N."/>
            <person name="Machita K."/>
            <person name="Maehara T."/>
            <person name="Masukawa M."/>
            <person name="Mizubayashi T."/>
            <person name="Mukai Y."/>
            <person name="Nagasaki H."/>
            <person name="Nagata Y."/>
            <person name="Naito S."/>
            <person name="Nakashima M."/>
            <person name="Nakama Y."/>
            <person name="Nakamichi Y."/>
            <person name="Nakamura M."/>
            <person name="Meguro A."/>
            <person name="Negishi M."/>
            <person name="Ohta I."/>
            <person name="Ohta T."/>
            <person name="Okamoto M."/>
            <person name="Ono N."/>
            <person name="Saji S."/>
            <person name="Sakaguchi M."/>
            <person name="Sakai K."/>
            <person name="Shibata M."/>
            <person name="Shimokawa T."/>
            <person name="Song J."/>
            <person name="Takazaki Y."/>
            <person name="Terasawa K."/>
            <person name="Tsugane M."/>
            <person name="Tsuji K."/>
            <person name="Ueda S."/>
            <person name="Waki K."/>
            <person name="Yamagata H."/>
            <person name="Yamamoto M."/>
            <person name="Yamamoto S."/>
            <person name="Yamane H."/>
            <person name="Yoshiki S."/>
            <person name="Yoshihara R."/>
            <person name="Yukawa K."/>
            <person name="Zhong H."/>
            <person name="Yano M."/>
            <person name="Yuan Q."/>
            <person name="Ouyang S."/>
            <person name="Liu J."/>
            <person name="Jones K.M."/>
            <person name="Gansberger K."/>
            <person name="Moffat K."/>
            <person name="Hill J."/>
            <person name="Bera J."/>
            <person name="Fadrosh D."/>
            <person name="Jin S."/>
            <person name="Johri S."/>
            <person name="Kim M."/>
            <person name="Overton L."/>
            <person name="Reardon M."/>
            <person name="Tsitrin T."/>
            <person name="Vuong H."/>
            <person name="Weaver B."/>
            <person name="Ciecko A."/>
            <person name="Tallon L."/>
            <person name="Jackson J."/>
            <person name="Pai G."/>
            <person name="Aken S.V."/>
            <person name="Utterback T."/>
            <person name="Reidmuller S."/>
            <person name="Feldblyum T."/>
            <person name="Hsiao J."/>
            <person name="Zismann V."/>
            <person name="Iobst S."/>
            <person name="de Vazeille A.R."/>
            <person name="Buell C.R."/>
            <person name="Ying K."/>
            <person name="Li Y."/>
            <person name="Lu T."/>
            <person name="Huang Y."/>
            <person name="Zhao Q."/>
            <person name="Feng Q."/>
            <person name="Zhang L."/>
            <person name="Zhu J."/>
            <person name="Weng Q."/>
            <person name="Mu J."/>
            <person name="Lu Y."/>
            <person name="Fan D."/>
            <person name="Liu Y."/>
            <person name="Guan J."/>
            <person name="Zhang Y."/>
            <person name="Yu S."/>
            <person name="Liu X."/>
            <person name="Zhang Y."/>
            <person name="Hong G."/>
            <person name="Han B."/>
            <person name="Choisne N."/>
            <person name="Demange N."/>
            <person name="Orjeda G."/>
            <person name="Samain S."/>
            <person name="Cattolico L."/>
            <person name="Pelletier E."/>
            <person name="Couloux A."/>
            <person name="Segurens B."/>
            <person name="Wincker P."/>
            <person name="D'Hont A."/>
            <person name="Scarpelli C."/>
            <person name="Weissenbach J."/>
            <person name="Salanoubat M."/>
            <person name="Quetier F."/>
            <person name="Yu Y."/>
            <person name="Kim H.R."/>
            <person name="Rambo T."/>
            <person name="Currie J."/>
            <person name="Collura K."/>
            <person name="Luo M."/>
            <person name="Yang T."/>
            <person name="Ammiraju J.S.S."/>
            <person name="Engler F."/>
            <person name="Soderlund C."/>
            <person name="Wing R.A."/>
            <person name="Palmer L.E."/>
            <person name="de la Bastide M."/>
            <person name="Spiegel L."/>
            <person name="Nascimento L."/>
            <person name="Zutavern T."/>
            <person name="O'Shaughnessy A."/>
            <person name="Dike S."/>
            <person name="Dedhia N."/>
            <person name="Preston R."/>
            <person name="Balija V."/>
            <person name="McCombie W.R."/>
            <person name="Chow T."/>
            <person name="Chen H."/>
            <person name="Chung M."/>
            <person name="Chen C."/>
            <person name="Shaw J."/>
            <person name="Wu H."/>
            <person name="Hsiao K."/>
            <person name="Chao Y."/>
            <person name="Chu M."/>
            <person name="Cheng C."/>
            <person name="Hour A."/>
            <person name="Lee P."/>
            <person name="Lin S."/>
            <person name="Lin Y."/>
            <person name="Liou J."/>
            <person name="Liu S."/>
            <person name="Hsing Y."/>
            <person name="Raghuvanshi S."/>
            <person name="Mohanty A."/>
            <person name="Bharti A.K."/>
            <person name="Gaur A."/>
            <person name="Gupta V."/>
            <person name="Kumar D."/>
            <person name="Ravi V."/>
            <person name="Vij S."/>
            <person name="Kapur A."/>
            <person name="Khurana P."/>
            <person name="Khurana P."/>
            <person name="Khurana J.P."/>
            <person name="Tyagi A.K."/>
            <person name="Gaikwad K."/>
            <person name="Singh A."/>
            <person name="Dalal V."/>
            <person name="Srivastava S."/>
            <person name="Dixit A."/>
            <person name="Pal A.K."/>
            <person name="Ghazi I.A."/>
            <person name="Yadav M."/>
            <person name="Pandit A."/>
            <person name="Bhargava A."/>
            <person name="Sureshbabu K."/>
            <person name="Batra K."/>
            <person name="Sharma T.R."/>
            <person name="Mohapatra T."/>
            <person name="Singh N.K."/>
            <person name="Messing J."/>
            <person name="Nelson A.B."/>
            <person name="Fuks G."/>
            <person name="Kavchok S."/>
            <person name="Keizer G."/>
            <person name="Linton E."/>
            <person name="Llaca V."/>
            <person name="Song R."/>
            <person name="Tanyolac B."/>
            <person name="Young S."/>
            <person name="Ho-Il K."/>
            <person name="Hahn J.H."/>
            <person name="Sangsakoo G."/>
            <person name="Vanavichit A."/>
            <person name="de Mattos Luiz.A.T."/>
            <person name="Zimmer P.D."/>
            <person name="Malone G."/>
            <person name="Dellagostin O."/>
            <person name="de Oliveira A.C."/>
            <person name="Bevan M."/>
            <person name="Bancroft I."/>
            <person name="Minx P."/>
            <person name="Cordum H."/>
            <person name="Wilson R."/>
            <person name="Cheng Z."/>
            <person name="Jin W."/>
            <person name="Jiang J."/>
            <person name="Leong S.A."/>
            <person name="Iwama H."/>
            <person name="Gojobori T."/>
            <person name="Itoh T."/>
            <person name="Niimura Y."/>
            <person name="Fujii Y."/>
            <person name="Habara T."/>
            <person name="Sakai H."/>
            <person name="Sato Y."/>
            <person name="Wilson G."/>
            <person name="Kumar K."/>
            <person name="McCouch S."/>
            <person name="Juretic N."/>
            <person name="Hoen D."/>
            <person name="Wright S."/>
            <person name="Bruskiewich R."/>
            <person name="Bureau T."/>
            <person name="Miyao A."/>
            <person name="Hirochika H."/>
            <person name="Nishikawa T."/>
            <person name="Kadowaki K."/>
            <person name="Sugiura M."/>
            <person name="Burr B."/>
            <person name="Sasaki T."/>
        </authorList>
    </citation>
    <scope>NUCLEOTIDE SEQUENCE [LARGE SCALE GENOMIC DNA]</scope>
    <source>
        <strain evidence="2">cv. Nipponbare</strain>
    </source>
</reference>
<gene>
    <name evidence="1" type="ordered locus">Os11g0201000</name>
    <name evidence="1" type="ORF">OSNPB_110201000</name>
</gene>
<dbReference type="Gramene" id="Os11t0201000-00">
    <property type="protein sequence ID" value="Os11t0201000-00"/>
    <property type="gene ID" value="Os11g0201000"/>
</dbReference>
<accession>A0A0P0XZN1</accession>
<dbReference type="PaxDb" id="39947-A0A0P0XZN1"/>
<dbReference type="AlphaFoldDB" id="A0A0P0XZN1"/>
<proteinExistence type="predicted"/>
<reference evidence="1 2" key="3">
    <citation type="journal article" date="2013" name="Rice">
        <title>Improvement of the Oryza sativa Nipponbare reference genome using next generation sequence and optical map data.</title>
        <authorList>
            <person name="Kawahara Y."/>
            <person name="de la Bastide M."/>
            <person name="Hamilton J.P."/>
            <person name="Kanamori H."/>
            <person name="McCombie W.R."/>
            <person name="Ouyang S."/>
            <person name="Schwartz D.C."/>
            <person name="Tanaka T."/>
            <person name="Wu J."/>
            <person name="Zhou S."/>
            <person name="Childs K.L."/>
            <person name="Davidson R.M."/>
            <person name="Lin H."/>
            <person name="Quesada-Ocampo L."/>
            <person name="Vaillancourt B."/>
            <person name="Sakai H."/>
            <person name="Lee S.S."/>
            <person name="Kim J."/>
            <person name="Numa H."/>
            <person name="Itoh T."/>
            <person name="Buell C.R."/>
            <person name="Matsumoto T."/>
        </authorList>
    </citation>
    <scope>NUCLEOTIDE SEQUENCE [LARGE SCALE GENOMIC DNA]</scope>
    <source>
        <strain evidence="2">cv. Nipponbare</strain>
    </source>
</reference>
<dbReference type="Proteomes" id="UP000059680">
    <property type="component" value="Chromosome 11"/>
</dbReference>
<evidence type="ECO:0000313" key="2">
    <source>
        <dbReference type="Proteomes" id="UP000059680"/>
    </source>
</evidence>
<dbReference type="InParanoid" id="A0A0P0XZN1"/>
<sequence>LLADGDRRLVAPRGCDVVDGVAAAADEEQRQVEPAEEADALRVAPHRQLHAAEAVAGERVGAALQHDGLRLEHLHGLAHDRLEQRVVHVGADAGVQGHVHAVVLAGAGADFVDGAGAREEVLVGRDFAVPVERQRHDPVGVQEGVLHAVAVVRVDVDVDDSPEGAEELVDGEHDVVDVAEAGGLAGGRVVHAA</sequence>
<evidence type="ECO:0000313" key="1">
    <source>
        <dbReference type="EMBL" id="BAT13076.1"/>
    </source>
</evidence>